<dbReference type="Pfam" id="PF11709">
    <property type="entry name" value="Mit_ribos_Mrp51"/>
    <property type="match status" value="1"/>
</dbReference>
<accession>A0A8H6S361</accession>
<sequence>MALAAAASSSSLTAASAATATAHQASPFAYLLRHSRFATFDPSIRQTYYSPKQFVTRGYWGLKRPIAARKKTSSFIAIKTWEAREHYVEWDNAEDQVRFIRRMEELDTRPGINASSRWAAAIGAEATQQWVMDSEFAPRDWEKAASEVEDKHVPGQDISLGGLGTRGPGAYGAGATSARRGGSKAVIPNVDAMSPAQFRRYLARVRSLRPAFKEYLRKHGEAEHETYEKLVKETGEDITFLPRTHGKDMLTLAIGHQSQTHRLFLAEHTASEYATSPTKIQPRPHRNGALTYTHPSMLDTLFRTKPKPGIVVEEVQDRVLSKKVSFIAAFAGCAAVLTARDAPGLWPIMSGSQGAHRDEWPTAVTILRPKMRNGFVLSGVPRVVGRGRGREPHDGLDGVRVELNLTTHAGARDLTRPNPFPPGSREYNAMMDLKQAAADGKEAAMAAAQGPTAGEEPRLSISYLHRPSPFESLQRRGDQLGAMSPPVYGTRKSVENRTETMKALSQYVTNGGGSVPDEKL</sequence>
<evidence type="ECO:0000256" key="1">
    <source>
        <dbReference type="SAM" id="MobiDB-lite"/>
    </source>
</evidence>
<reference evidence="2" key="1">
    <citation type="submission" date="2020-05" db="EMBL/GenBank/DDBJ databases">
        <title>Mycena genomes resolve the evolution of fungal bioluminescence.</title>
        <authorList>
            <person name="Tsai I.J."/>
        </authorList>
    </citation>
    <scope>NUCLEOTIDE SEQUENCE</scope>
    <source>
        <strain evidence="2">110903Hualien_Pintung</strain>
    </source>
</reference>
<evidence type="ECO:0000313" key="3">
    <source>
        <dbReference type="Proteomes" id="UP000613580"/>
    </source>
</evidence>
<organism evidence="2 3">
    <name type="scientific">Mycena chlorophos</name>
    <name type="common">Agaric fungus</name>
    <name type="synonym">Agaricus chlorophos</name>
    <dbReference type="NCBI Taxonomy" id="658473"/>
    <lineage>
        <taxon>Eukaryota</taxon>
        <taxon>Fungi</taxon>
        <taxon>Dikarya</taxon>
        <taxon>Basidiomycota</taxon>
        <taxon>Agaricomycotina</taxon>
        <taxon>Agaricomycetes</taxon>
        <taxon>Agaricomycetidae</taxon>
        <taxon>Agaricales</taxon>
        <taxon>Marasmiineae</taxon>
        <taxon>Mycenaceae</taxon>
        <taxon>Mycena</taxon>
    </lineage>
</organism>
<proteinExistence type="predicted"/>
<dbReference type="Proteomes" id="UP000613580">
    <property type="component" value="Unassembled WGS sequence"/>
</dbReference>
<name>A0A8H6S361_MYCCL</name>
<dbReference type="AlphaFoldDB" id="A0A8H6S361"/>
<evidence type="ECO:0000313" key="2">
    <source>
        <dbReference type="EMBL" id="KAF7291838.1"/>
    </source>
</evidence>
<gene>
    <name evidence="2" type="ORF">HMN09_01244000</name>
</gene>
<dbReference type="PANTHER" id="PTHR28058:SF1">
    <property type="entry name" value="SMALL RIBOSOMAL SUBUNIT PROTEIN BS1M"/>
    <property type="match status" value="1"/>
</dbReference>
<dbReference type="PANTHER" id="PTHR28058">
    <property type="entry name" value="37S RIBOSOMAL PROTEIN MRP51, MITOCHONDRIAL"/>
    <property type="match status" value="1"/>
</dbReference>
<dbReference type="InterPro" id="IPR016712">
    <property type="entry name" value="Rbsml_bS1m-like"/>
</dbReference>
<comment type="caution">
    <text evidence="2">The sequence shown here is derived from an EMBL/GenBank/DDBJ whole genome shotgun (WGS) entry which is preliminary data.</text>
</comment>
<feature type="region of interest" description="Disordered" evidence="1">
    <location>
        <begin position="146"/>
        <end position="165"/>
    </location>
</feature>
<keyword evidence="3" id="KW-1185">Reference proteome</keyword>
<dbReference type="EMBL" id="JACAZE010000023">
    <property type="protein sequence ID" value="KAF7291838.1"/>
    <property type="molecule type" value="Genomic_DNA"/>
</dbReference>
<dbReference type="OrthoDB" id="2735536at2759"/>
<protein>
    <submittedName>
        <fullName evidence="2">Uncharacterized protein</fullName>
    </submittedName>
</protein>